<dbReference type="OrthoDB" id="323926at2"/>
<dbReference type="InterPro" id="IPR036412">
    <property type="entry name" value="HAD-like_sf"/>
</dbReference>
<reference evidence="3 4" key="2">
    <citation type="submission" date="2019-09" db="EMBL/GenBank/DDBJ databases">
        <authorList>
            <person name="Jin C."/>
        </authorList>
    </citation>
    <scope>NUCLEOTIDE SEQUENCE [LARGE SCALE GENOMIC DNA]</scope>
    <source>
        <strain evidence="3 4">BN140002</strain>
    </source>
</reference>
<dbReference type="NCBIfam" id="TIGR01681">
    <property type="entry name" value="HAD-SF-IIIC"/>
    <property type="match status" value="1"/>
</dbReference>
<dbReference type="RefSeq" id="WP_149822277.1">
    <property type="nucleotide sequence ID" value="NZ_VUOA01000054.1"/>
</dbReference>
<dbReference type="InterPro" id="IPR049369">
    <property type="entry name" value="BF1531-like_N"/>
</dbReference>
<proteinExistence type="predicted"/>
<protein>
    <submittedName>
        <fullName evidence="3">HAD-IIIC family phosphatase</fullName>
    </submittedName>
</protein>
<dbReference type="InterPro" id="IPR023214">
    <property type="entry name" value="HAD_sf"/>
</dbReference>
<dbReference type="Proteomes" id="UP000323142">
    <property type="component" value="Unassembled WGS sequence"/>
</dbReference>
<dbReference type="InterPro" id="IPR036514">
    <property type="entry name" value="SGNH_hydro_sf"/>
</dbReference>
<dbReference type="Gene3D" id="3.40.50.1000">
    <property type="entry name" value="HAD superfamily/HAD-like"/>
    <property type="match status" value="1"/>
</dbReference>
<feature type="domain" description="BF1531-like N-terminal" evidence="2">
    <location>
        <begin position="110"/>
        <end position="281"/>
    </location>
</feature>
<keyword evidence="4" id="KW-1185">Reference proteome</keyword>
<feature type="region of interest" description="Disordered" evidence="1">
    <location>
        <begin position="1"/>
        <end position="32"/>
    </location>
</feature>
<accession>A0A5B2V4L4</accession>
<gene>
    <name evidence="3" type="ORF">F0L46_24690</name>
</gene>
<organism evidence="3 4">
    <name type="scientific">Salinarimonas soli</name>
    <dbReference type="NCBI Taxonomy" id="1638099"/>
    <lineage>
        <taxon>Bacteria</taxon>
        <taxon>Pseudomonadati</taxon>
        <taxon>Pseudomonadota</taxon>
        <taxon>Alphaproteobacteria</taxon>
        <taxon>Hyphomicrobiales</taxon>
        <taxon>Salinarimonadaceae</taxon>
        <taxon>Salinarimonas</taxon>
    </lineage>
</organism>
<name>A0A5B2V4L4_9HYPH</name>
<reference evidence="3 4" key="1">
    <citation type="submission" date="2019-09" db="EMBL/GenBank/DDBJ databases">
        <title>Salinarimonas rosea gen. nov., sp. nov., a new member of the a-2 subgroup of the Proteobacteria.</title>
        <authorList>
            <person name="Liu J."/>
        </authorList>
    </citation>
    <scope>NUCLEOTIDE SEQUENCE [LARGE SCALE GENOMIC DNA]</scope>
    <source>
        <strain evidence="3 4">BN140002</strain>
    </source>
</reference>
<dbReference type="InterPro" id="IPR016181">
    <property type="entry name" value="Acyl_CoA_acyltransferase"/>
</dbReference>
<comment type="caution">
    <text evidence="3">The sequence shown here is derived from an EMBL/GenBank/DDBJ whole genome shotgun (WGS) entry which is preliminary data.</text>
</comment>
<dbReference type="SUPFAM" id="SSF55729">
    <property type="entry name" value="Acyl-CoA N-acyltransferases (Nat)"/>
    <property type="match status" value="1"/>
</dbReference>
<dbReference type="Gene3D" id="3.40.50.1110">
    <property type="entry name" value="SGNH hydrolase"/>
    <property type="match status" value="1"/>
</dbReference>
<dbReference type="AlphaFoldDB" id="A0A5B2V4L4"/>
<evidence type="ECO:0000313" key="3">
    <source>
        <dbReference type="EMBL" id="KAA2233445.1"/>
    </source>
</evidence>
<evidence type="ECO:0000313" key="4">
    <source>
        <dbReference type="Proteomes" id="UP000323142"/>
    </source>
</evidence>
<dbReference type="EMBL" id="VUOA01000054">
    <property type="protein sequence ID" value="KAA2233445.1"/>
    <property type="molecule type" value="Genomic_DNA"/>
</dbReference>
<sequence length="645" mass="69618">MTSSPALLRGPEAGLPAEGGGQAAPPPIAGGPQEALRAARTAYKEGRPGDTTRLLFDVVDCGESYLEWQAAAALAVRMAGEGHRPPCRRSVRLWIGNSYTVGQFTPLLRLAAWRNGVDLEIGEGTYGQFRQEILDPGSGLYAFEPDIVLLAVHAGDVPFGEFSSDPAGEVDAEARSWAALLRTLTERRAVRVVLHNFATPAESCFGNLTESLPGSRTSMLRALNRRIVEEAPETTAVVDVDRASAVFGKSRWFDPKYWHLSRQACSLAALPMLAKQTSAVIAASVGLSKKCIAVDFDNTLWGGVIGEDGVGGIRIGGGDAEGEAFAQFQATLKALKERGILLAACTKNNPADAREPFLKRPEMILKLEDFAAFAANWDRKSDNLVRLAQELNIGLDAIVFVDDNPAEREIIRQLVPEVEVLDLPADPSGYARALAGCTFFEVTAITAEDAERTRLYRARADAQNLRADAGTVEDFYRSLAMTAHVRPVDDASSARVVQLLSKSNQFNLTTKRYGPAEVAALRADPDYHLLAASLRDRFTDHGLVCVMGCRVVGDVLEIDVWAMSCRVIGRTLESFMLAEAVGLARESGCRTLRGLYLPTAKNGMVADLYPRLGFVPAVADEASEGIFTLDVATWAAGQAFIEAGF</sequence>
<dbReference type="InterPro" id="IPR010033">
    <property type="entry name" value="HAD_SF_ppase_IIIC"/>
</dbReference>
<dbReference type="NCBIfam" id="TIGR01686">
    <property type="entry name" value="FkbH"/>
    <property type="match status" value="1"/>
</dbReference>
<dbReference type="GO" id="GO:0016788">
    <property type="term" value="F:hydrolase activity, acting on ester bonds"/>
    <property type="evidence" value="ECO:0007669"/>
    <property type="project" value="UniProtKB-ARBA"/>
</dbReference>
<evidence type="ECO:0000256" key="1">
    <source>
        <dbReference type="SAM" id="MobiDB-lite"/>
    </source>
</evidence>
<dbReference type="Pfam" id="PF21211">
    <property type="entry name" value="FkbH_N"/>
    <property type="match status" value="1"/>
</dbReference>
<evidence type="ECO:0000259" key="2">
    <source>
        <dbReference type="Pfam" id="PF21211"/>
    </source>
</evidence>
<dbReference type="InterPro" id="IPR010037">
    <property type="entry name" value="FkbH_domain"/>
</dbReference>
<dbReference type="SUPFAM" id="SSF56784">
    <property type="entry name" value="HAD-like"/>
    <property type="match status" value="1"/>
</dbReference>